<dbReference type="SMART" id="SM00490">
    <property type="entry name" value="HELICc"/>
    <property type="match status" value="1"/>
</dbReference>
<dbReference type="Pfam" id="PF00271">
    <property type="entry name" value="Helicase_C"/>
    <property type="match status" value="1"/>
</dbReference>
<name>A0A0B8Q9K7_9VIBR</name>
<accession>A0A0B8Q9K7</accession>
<keyword evidence="3" id="KW-0378">Hydrolase</keyword>
<dbReference type="PROSITE" id="PS51194">
    <property type="entry name" value="HELICASE_CTER"/>
    <property type="match status" value="1"/>
</dbReference>
<reference evidence="3 4" key="2">
    <citation type="submission" date="2015-01" db="EMBL/GenBank/DDBJ databases">
        <authorList>
            <consortium name="NBRP consortium"/>
            <person name="Sawabe T."/>
            <person name="Meirelles P."/>
            <person name="Feng G."/>
            <person name="Sayaka M."/>
            <person name="Hattori M."/>
            <person name="Ohkuma M."/>
        </authorList>
    </citation>
    <scope>NUCLEOTIDE SEQUENCE [LARGE SCALE GENOMIC DNA]</scope>
    <source>
        <strain evidence="4">JCM 19241</strain>
    </source>
</reference>
<gene>
    <name evidence="3" type="ORF">JCM19241_3077</name>
</gene>
<keyword evidence="3" id="KW-0067">ATP-binding</keyword>
<dbReference type="Pfam" id="PF09369">
    <property type="entry name" value="MZB"/>
    <property type="match status" value="1"/>
</dbReference>
<feature type="compositionally biased region" description="Acidic residues" evidence="1">
    <location>
        <begin position="13"/>
        <end position="23"/>
    </location>
</feature>
<dbReference type="Gene3D" id="3.40.50.300">
    <property type="entry name" value="P-loop containing nucleotide triphosphate hydrolases"/>
    <property type="match status" value="1"/>
</dbReference>
<dbReference type="InterPro" id="IPR001650">
    <property type="entry name" value="Helicase_C-like"/>
</dbReference>
<evidence type="ECO:0000256" key="1">
    <source>
        <dbReference type="SAM" id="MobiDB-lite"/>
    </source>
</evidence>
<dbReference type="GO" id="GO:0043138">
    <property type="term" value="F:3'-5' DNA helicase activity"/>
    <property type="evidence" value="ECO:0007669"/>
    <property type="project" value="TreeGrafter"/>
</dbReference>
<dbReference type="PANTHER" id="PTHR47957:SF3">
    <property type="entry name" value="ATP-DEPENDENT HELICASE HRQ1"/>
    <property type="match status" value="1"/>
</dbReference>
<dbReference type="EMBL" id="BBSC01000001">
    <property type="protein sequence ID" value="GAM73622.1"/>
    <property type="molecule type" value="Genomic_DNA"/>
</dbReference>
<evidence type="ECO:0000259" key="2">
    <source>
        <dbReference type="PROSITE" id="PS51194"/>
    </source>
</evidence>
<dbReference type="InterPro" id="IPR018973">
    <property type="entry name" value="MZB"/>
</dbReference>
<keyword evidence="3" id="KW-0347">Helicase</keyword>
<dbReference type="Proteomes" id="UP000031666">
    <property type="component" value="Unassembled WGS sequence"/>
</dbReference>
<dbReference type="GO" id="GO:0006289">
    <property type="term" value="P:nucleotide-excision repair"/>
    <property type="evidence" value="ECO:0007669"/>
    <property type="project" value="TreeGrafter"/>
</dbReference>
<organism evidence="3 4">
    <name type="scientific">Vibrio ishigakensis</name>
    <dbReference type="NCBI Taxonomy" id="1481914"/>
    <lineage>
        <taxon>Bacteria</taxon>
        <taxon>Pseudomonadati</taxon>
        <taxon>Pseudomonadota</taxon>
        <taxon>Gammaproteobacteria</taxon>
        <taxon>Vibrionales</taxon>
        <taxon>Vibrionaceae</taxon>
        <taxon>Vibrio</taxon>
    </lineage>
</organism>
<protein>
    <submittedName>
        <fullName evidence="3">Helicase</fullName>
    </submittedName>
</protein>
<evidence type="ECO:0000313" key="3">
    <source>
        <dbReference type="EMBL" id="GAM73622.1"/>
    </source>
</evidence>
<dbReference type="STRING" id="1481914.JCM19241_3077"/>
<dbReference type="InterPro" id="IPR027417">
    <property type="entry name" value="P-loop_NTPase"/>
</dbReference>
<proteinExistence type="predicted"/>
<sequence length="1585" mass="178051">MHQFSSNKTDEFALQEDDQDSVESPEIQDLAEAKITADIFSYRQGLDHSAQVVNIDKEKRLGSLFEKKYSLYLSMDAICSGCGYTGVKNGPIYRRALLGAPFYIANAVPTVLEYCPDFEMPKGSNVGKNSLPANGRRLITFTDSRQGTARMSVRMQQEAERSKVRGAVFEVLKNKQLEQSVGASDNLELIEKLKKEISELEPLVGSSSVIEGMVNDKRSELNKLCSQTFESVSLSWDEMKLALAIKNDFQGSMLLYNKYHLPETFDDSTGAIKLADLLLIREFSRRPKRVSSAETQGLVRVDYKNLDQVKSVPQHWEQHKLTLADWQDFIKVCLDFWVRERNFMRYEDEGWRKWVGSRLSTKTFVAPDPDGKNEYRVERWPQIKGNSLSRLAKLLVLGSKIDPTTNQGKDTINLWLKAAWLELTEKVRILSVDNNQYYLDRSKLAFTLLDSAYVCPITHKLIDTAFKGFTPYLPMKLELSADNSKFVCERVDLPSIWEMGDQQLQLQDSLDLTRKQVDEDAKVKALRDVSLWTNINDRAVEGGFYYRTAEHSAQQSATRLNTYEDMFKKGQVNVLNCSTTMEMGVDIGGISAVVMNNVPPHPANYLQRAGRAGRSKESRAIAYTLCKGNPHDQQVFKNPKWPFTTTIAAPYVTFSSERLVQRHVNSLLLSLFLRDVVGTTSKEKTNLTLEWFYLPRESSICDSFINWMESQTPLFENMVKSLVRGTVIETKSVPNMVESSVQVLRKMQQEFLVEHGHIEKELVDASSASPYKYKLEKEKKRLEGEYLLRELASRAYLPGYGFPTDVVNFDNNTIEDFKREQERKSKKQTYREDNVSQARELPSRNLAVAIREYAPGSEIVLDGRVFRSGGIKLGFGTENKAVSSQKFDLAWRCGSCGETGYEEGLATIHGGINCTNSECGAEIQEKNMRKVLVPQGFMTDFYSTPSNDISSQTFIPVEPSWVSVGKAQSIPLPNPDMGMMRSSSNGSVFNHSGGASGKGFAVCMSCGRAESMEANGDYPKFPHRLDPETPHKPLRVSKLDRLAGGEHSFECEGHSHLQSNLYLGCHTKTDVFEVVLRHPVRNEYIEDSKSGRRVATTIAVAMRAALSDILGISASELGYSVRPSKSSDGTSILNVQLYDVISGGAGFASSATGHIQRLIEKTYNKLHCDKCESVCGDCLLDSDTRHDEDKLNRVEALKWLGNDFRLANKLPEEYETRFKSQYCPNSVAEVIREYVNRDATELVLTLSKKPEDWDLESPFFIKSLMAYISKDGLDVSLVLPTLELSDEIKDSLSRLVGFGVKVCTSESIYDNLSAQIITSKSTVSIFTFDDTTNVPSSSWLLGNGVVTASFEAPLLALSGASSDALDVAKAPVNVFSDKVLEVSNELDSSLEEFGSKFWQHLVVGDEALLSLLQNEKIVSVIYTDRYLQSPNTLLLLASVISALCKSKSVNVPVVISTKFTAKQSVGRFMHSDWSHADDQQEAFEAWFKAQAGLDITLNVCDSNRDIAHFRKLTIEFESGKRLETKFDQGMGYWSIRDKTSNYSTVLFDFNKYVAEQLATVQKSYLNFEVYANSEHPTAIDYRLIS</sequence>
<evidence type="ECO:0000313" key="4">
    <source>
        <dbReference type="Proteomes" id="UP000031666"/>
    </source>
</evidence>
<comment type="caution">
    <text evidence="3">The sequence shown here is derived from an EMBL/GenBank/DDBJ whole genome shotgun (WGS) entry which is preliminary data.</text>
</comment>
<keyword evidence="3" id="KW-0547">Nucleotide-binding</keyword>
<feature type="domain" description="Helicase C-terminal" evidence="2">
    <location>
        <begin position="505"/>
        <end position="660"/>
    </location>
</feature>
<reference evidence="3 4" key="1">
    <citation type="submission" date="2015-01" db="EMBL/GenBank/DDBJ databases">
        <title>Vibrio sp. C94 JCM 19241 whole genome shotgun sequence.</title>
        <authorList>
            <person name="Sawabe T."/>
            <person name="Meirelles P."/>
            <person name="Feng G."/>
            <person name="Sayaka M."/>
            <person name="Hattori M."/>
            <person name="Ohkuma M."/>
        </authorList>
    </citation>
    <scope>NUCLEOTIDE SEQUENCE [LARGE SCALE GENOMIC DNA]</scope>
    <source>
        <strain evidence="4">JCM 19241</strain>
    </source>
</reference>
<dbReference type="PANTHER" id="PTHR47957">
    <property type="entry name" value="ATP-DEPENDENT HELICASE HRQ1"/>
    <property type="match status" value="1"/>
</dbReference>
<dbReference type="SUPFAM" id="SSF52540">
    <property type="entry name" value="P-loop containing nucleoside triphosphate hydrolases"/>
    <property type="match status" value="1"/>
</dbReference>
<dbReference type="GO" id="GO:0036297">
    <property type="term" value="P:interstrand cross-link repair"/>
    <property type="evidence" value="ECO:0007669"/>
    <property type="project" value="TreeGrafter"/>
</dbReference>
<feature type="region of interest" description="Disordered" evidence="1">
    <location>
        <begin position="1"/>
        <end position="25"/>
    </location>
</feature>